<feature type="domain" description="YobI-like P-loop NTPase" evidence="2">
    <location>
        <begin position="54"/>
        <end position="403"/>
    </location>
</feature>
<keyword evidence="1" id="KW-1133">Transmembrane helix</keyword>
<accession>K5EAQ1</accession>
<dbReference type="EMBL" id="AMCW01000040">
    <property type="protein sequence ID" value="EKK02901.1"/>
    <property type="molecule type" value="Genomic_DNA"/>
</dbReference>
<dbReference type="InterPro" id="IPR027417">
    <property type="entry name" value="P-loop_NTPase"/>
</dbReference>
<dbReference type="AlphaFoldDB" id="K5EAQ1"/>
<dbReference type="Pfam" id="PF20693">
    <property type="entry name" value="YobI-ATPase"/>
    <property type="match status" value="1"/>
</dbReference>
<dbReference type="SUPFAM" id="SSF52540">
    <property type="entry name" value="P-loop containing nucleoside triphosphate hydrolases"/>
    <property type="match status" value="1"/>
</dbReference>
<sequence>MLHIMSRQFEKLKDWFRFSTDESELDNKEDQLEALLPVADPETYARYAAAFATIIETDVTCVAVTGPYGAGKTSLINAFRNNYPKQKFIRISLATFEGDDEKSISSDRIEKSILQQLIYSAGRKELEYSRFKKIRTPTWLRTKAFFLSVFAIATGAALHYWEKLEGFVAQANSLQEYVLTGSVALVWLILFVAILHGILKASAGLSIKKLSLKNAEIETEDKSKESVFNKHLDEIVYFFQETPCDVVVIEDLDRFGKTEIFTKIREINQLINANPDVRPNYTKPIVFLFAIRDDLFKGKDRTKFFDLLIPVVPFVSSGNAYDVLYNKLEKAGLRVALQDKFLRQVTVYVTDNRHLVNIVNEYSLYRRILSDTNLDPNKLFAIILYKVFFPSDFGKLHMNEGILAKLVGELQERRLKKRELLSQELQQINEVETQAREGQIRSREALACAYVGAIQRRHHGSIRNIHHAGGQRTSIYGDAELILTALQTSTDIQLLNAQNQRVAQIPRSDLEQAIHPGLSVEDRLRKIDRAAQLENEGIAARRVAVKRELRDARYIPMKRVFSAEEITERVAAFEHGDLFVYLVTEGYLGEDYDYYTSYFHKGATTRADREFVQRFNKSDEIPFGEKIDTPSEILLILDDGLFGKPQGFNITIVDHVLGEAAAFHRPRLVEGVKAFPNEAFRFLEAYYVEGEYPEKLLWTLIEAWDDFLDTTAGCSNPLPHMKEILKRAKDSTIATRRHPSTFTQLIEQSAPDIFDCPELVRRLPLLAESGLLISDIRFPNLPNEDRSAAIEHVVNHALWKITPMNVATILAWNGVDSEVAQSQMFVSLEKAPSTVVDHVYGQINDFVKSCFLKVDSTVAEPQDGVEKLLSKQGLEESIGERVIDRQDARLRFLNVPKHYWTKIVEEGKFAIDWQNFEELLDESEDLQQISSVFRSDDVSAGLANDRKQIQPELFSFLVNFDEMKLESYKKLIGPDLGSIAEFPIEIEREKKLHLIRSGMIELSQETYGVLEGDAELRVALIEEQFSTFQENVDDWPLDEMELSGLIKSSVPQDAKSKLLLKAGSIEFEGDEPLLQEVFQILTSPNTSIGDFADDYVERVISAVASFDAAKLLVCMIAQWDEAKVMSVLQKIGSPYDEIANYGKRPTFDETEVNVDLAKALRDKGFISQYKQDEKGIRIITKTKDPSEHSNSAQQTDT</sequence>
<dbReference type="InterPro" id="IPR048428">
    <property type="entry name" value="YobI-NTPase"/>
</dbReference>
<evidence type="ECO:0000313" key="3">
    <source>
        <dbReference type="EMBL" id="EKK02901.1"/>
    </source>
</evidence>
<dbReference type="PATRIC" id="fig|993517.3.peg.1736"/>
<evidence type="ECO:0000313" key="4">
    <source>
        <dbReference type="Proteomes" id="UP000007993"/>
    </source>
</evidence>
<dbReference type="Proteomes" id="UP000007993">
    <property type="component" value="Unassembled WGS sequence"/>
</dbReference>
<evidence type="ECO:0000259" key="2">
    <source>
        <dbReference type="Pfam" id="PF20693"/>
    </source>
</evidence>
<feature type="transmembrane region" description="Helical" evidence="1">
    <location>
        <begin position="177"/>
        <end position="199"/>
    </location>
</feature>
<dbReference type="RefSeq" id="WP_007331470.1">
    <property type="nucleotide sequence ID" value="NZ_AMCW01000040.1"/>
</dbReference>
<keyword evidence="1" id="KW-0812">Transmembrane</keyword>
<comment type="caution">
    <text evidence="3">The sequence shown here is derived from an EMBL/GenBank/DDBJ whole genome shotgun (WGS) entry which is preliminary data.</text>
</comment>
<proteinExistence type="predicted"/>
<organism evidence="3 4">
    <name type="scientific">Rhodopirellula baltica SH28</name>
    <dbReference type="NCBI Taxonomy" id="993517"/>
    <lineage>
        <taxon>Bacteria</taxon>
        <taxon>Pseudomonadati</taxon>
        <taxon>Planctomycetota</taxon>
        <taxon>Planctomycetia</taxon>
        <taxon>Pirellulales</taxon>
        <taxon>Pirellulaceae</taxon>
        <taxon>Rhodopirellula</taxon>
    </lineage>
</organism>
<feature type="transmembrane region" description="Helical" evidence="1">
    <location>
        <begin position="140"/>
        <end position="161"/>
    </location>
</feature>
<keyword evidence="1" id="KW-0472">Membrane</keyword>
<gene>
    <name evidence="3" type="ORF">RBSH_01594</name>
</gene>
<name>K5EAQ1_RHOBT</name>
<protein>
    <submittedName>
        <fullName evidence="3">Membrane protein containing KAP P-loop domain protein</fullName>
    </submittedName>
</protein>
<reference evidence="3 4" key="1">
    <citation type="journal article" date="2013" name="Mar. Genomics">
        <title>Expression of sulfatases in Rhodopirellula baltica and the diversity of sulfatases in the genus Rhodopirellula.</title>
        <authorList>
            <person name="Wegner C.E."/>
            <person name="Richter-Heitmann T."/>
            <person name="Klindworth A."/>
            <person name="Klockow C."/>
            <person name="Richter M."/>
            <person name="Achstetter T."/>
            <person name="Glockner F.O."/>
            <person name="Harder J."/>
        </authorList>
    </citation>
    <scope>NUCLEOTIDE SEQUENCE [LARGE SCALE GENOMIC DNA]</scope>
    <source>
        <strain evidence="3 4">SH28</strain>
    </source>
</reference>
<evidence type="ECO:0000256" key="1">
    <source>
        <dbReference type="SAM" id="Phobius"/>
    </source>
</evidence>